<dbReference type="PANTHER" id="PTHR45625">
    <property type="entry name" value="PEPTIDYL-PROLYL CIS-TRANS ISOMERASE-RELATED"/>
    <property type="match status" value="1"/>
</dbReference>
<dbReference type="PROSITE" id="PS51257">
    <property type="entry name" value="PROKAR_LIPOPROTEIN"/>
    <property type="match status" value="1"/>
</dbReference>
<comment type="catalytic activity">
    <reaction evidence="3">
        <text>[protein]-peptidylproline (omega=180) = [protein]-peptidylproline (omega=0)</text>
        <dbReference type="Rhea" id="RHEA:16237"/>
        <dbReference type="Rhea" id="RHEA-COMP:10747"/>
        <dbReference type="Rhea" id="RHEA-COMP:10748"/>
        <dbReference type="ChEBI" id="CHEBI:83833"/>
        <dbReference type="ChEBI" id="CHEBI:83834"/>
        <dbReference type="EC" id="5.2.1.8"/>
    </reaction>
</comment>
<gene>
    <name evidence="5" type="ORF">BC349_10385</name>
</gene>
<dbReference type="EC" id="5.2.1.8" evidence="3"/>
<dbReference type="PRINTS" id="PR00153">
    <property type="entry name" value="CSAPPISMRASE"/>
</dbReference>
<dbReference type="InterPro" id="IPR029000">
    <property type="entry name" value="Cyclophilin-like_dom_sf"/>
</dbReference>
<feature type="domain" description="PPIase cyclophilin-type" evidence="4">
    <location>
        <begin position="37"/>
        <end position="197"/>
    </location>
</feature>
<keyword evidence="1 3" id="KW-0697">Rotamase</keyword>
<accession>A0ABR7M8X2</accession>
<evidence type="ECO:0000256" key="1">
    <source>
        <dbReference type="ARBA" id="ARBA00023110"/>
    </source>
</evidence>
<dbReference type="Proteomes" id="UP000765802">
    <property type="component" value="Unassembled WGS sequence"/>
</dbReference>
<dbReference type="GO" id="GO:0016853">
    <property type="term" value="F:isomerase activity"/>
    <property type="evidence" value="ECO:0007669"/>
    <property type="project" value="UniProtKB-KW"/>
</dbReference>
<keyword evidence="2 3" id="KW-0413">Isomerase</keyword>
<evidence type="ECO:0000313" key="5">
    <source>
        <dbReference type="EMBL" id="MBC6491442.1"/>
    </source>
</evidence>
<evidence type="ECO:0000256" key="3">
    <source>
        <dbReference type="RuleBase" id="RU363019"/>
    </source>
</evidence>
<dbReference type="InterPro" id="IPR002130">
    <property type="entry name" value="Cyclophilin-type_PPIase_dom"/>
</dbReference>
<evidence type="ECO:0000313" key="6">
    <source>
        <dbReference type="Proteomes" id="UP000765802"/>
    </source>
</evidence>
<dbReference type="PANTHER" id="PTHR45625:SF4">
    <property type="entry name" value="PEPTIDYLPROLYL ISOMERASE DOMAIN AND WD REPEAT-CONTAINING PROTEIN 1"/>
    <property type="match status" value="1"/>
</dbReference>
<organism evidence="5 6">
    <name type="scientific">Flavihumibacter stibioxidans</name>
    <dbReference type="NCBI Taxonomy" id="1834163"/>
    <lineage>
        <taxon>Bacteria</taxon>
        <taxon>Pseudomonadati</taxon>
        <taxon>Bacteroidota</taxon>
        <taxon>Chitinophagia</taxon>
        <taxon>Chitinophagales</taxon>
        <taxon>Chitinophagaceae</taxon>
        <taxon>Flavihumibacter</taxon>
    </lineage>
</organism>
<dbReference type="CDD" id="cd00317">
    <property type="entry name" value="cyclophilin"/>
    <property type="match status" value="1"/>
</dbReference>
<comment type="similarity">
    <text evidence="3">Belongs to the cyclophilin-type PPIase family.</text>
</comment>
<dbReference type="PROSITE" id="PS50072">
    <property type="entry name" value="CSA_PPIASE_2"/>
    <property type="match status" value="1"/>
</dbReference>
<comment type="function">
    <text evidence="3">PPIases accelerate the folding of proteins. It catalyzes the cis-trans isomerization of proline imidic peptide bonds in oligopeptides.</text>
</comment>
<sequence length="197" mass="21817">MRHLSISLILIAIFSGCQSHPSGGTRRVEVVIETIEGDIIVELYGDKAPESVKAFLAVVDQDLYQRSSFYRVMNTDNQASNAPKAEFIQGGLWSRIKKRPTLPMVPHESTEQTGLTHQAGTISFAREAPGTASSEFFICVDDQPGLDFGGPNNPDGQGYAAFGKVIRGMDVVRKIYRKPENDQYFEPPITIINIERN</sequence>
<evidence type="ECO:0000259" key="4">
    <source>
        <dbReference type="PROSITE" id="PS50072"/>
    </source>
</evidence>
<evidence type="ECO:0000256" key="2">
    <source>
        <dbReference type="ARBA" id="ARBA00023235"/>
    </source>
</evidence>
<keyword evidence="6" id="KW-1185">Reference proteome</keyword>
<dbReference type="SUPFAM" id="SSF50891">
    <property type="entry name" value="Cyclophilin-like"/>
    <property type="match status" value="1"/>
</dbReference>
<comment type="caution">
    <text evidence="5">The sequence shown here is derived from an EMBL/GenBank/DDBJ whole genome shotgun (WGS) entry which is preliminary data.</text>
</comment>
<dbReference type="InterPro" id="IPR044666">
    <property type="entry name" value="Cyclophilin_A-like"/>
</dbReference>
<dbReference type="EMBL" id="MBUA01000012">
    <property type="protein sequence ID" value="MBC6491442.1"/>
    <property type="molecule type" value="Genomic_DNA"/>
</dbReference>
<name>A0ABR7M8X2_9BACT</name>
<protein>
    <recommendedName>
        <fullName evidence="3">Peptidyl-prolyl cis-trans isomerase</fullName>
        <shortName evidence="3">PPIase</shortName>
        <ecNumber evidence="3">5.2.1.8</ecNumber>
    </recommendedName>
</protein>
<dbReference type="Pfam" id="PF00160">
    <property type="entry name" value="Pro_isomerase"/>
    <property type="match status" value="1"/>
</dbReference>
<proteinExistence type="inferred from homology"/>
<reference evidence="5 6" key="1">
    <citation type="submission" date="2016-07" db="EMBL/GenBank/DDBJ databases">
        <title>Genome analysis of Flavihumibacter stibioxidans YS-17.</title>
        <authorList>
            <person name="Shi K."/>
            <person name="Han Y."/>
            <person name="Wang G."/>
        </authorList>
    </citation>
    <scope>NUCLEOTIDE SEQUENCE [LARGE SCALE GENOMIC DNA]</scope>
    <source>
        <strain evidence="5 6">YS-17</strain>
    </source>
</reference>
<dbReference type="Gene3D" id="2.40.100.10">
    <property type="entry name" value="Cyclophilin-like"/>
    <property type="match status" value="1"/>
</dbReference>